<evidence type="ECO:0000256" key="8">
    <source>
        <dbReference type="PIRSR" id="PIRSR000005-1"/>
    </source>
</evidence>
<dbReference type="RefSeq" id="WP_076600266.1">
    <property type="nucleotide sequence ID" value="NZ_FTMD01000001.1"/>
</dbReference>
<evidence type="ECO:0000256" key="9">
    <source>
        <dbReference type="PIRSR" id="PIRSR000005-2"/>
    </source>
</evidence>
<dbReference type="PROSITE" id="PS51007">
    <property type="entry name" value="CYTC"/>
    <property type="match status" value="2"/>
</dbReference>
<dbReference type="InterPro" id="IPR009056">
    <property type="entry name" value="Cyt_c-like_dom"/>
</dbReference>
<dbReference type="InterPro" id="IPR024167">
    <property type="entry name" value="Cytochrome_c4-like"/>
</dbReference>
<dbReference type="GO" id="GO:0005506">
    <property type="term" value="F:iron ion binding"/>
    <property type="evidence" value="ECO:0007669"/>
    <property type="project" value="InterPro"/>
</dbReference>
<dbReference type="GO" id="GO:0042597">
    <property type="term" value="C:periplasmic space"/>
    <property type="evidence" value="ECO:0007669"/>
    <property type="project" value="UniProtKB-SubCell"/>
</dbReference>
<dbReference type="AlphaFoldDB" id="A0A1N6NCV9"/>
<dbReference type="Proteomes" id="UP000186819">
    <property type="component" value="Unassembled WGS sequence"/>
</dbReference>
<dbReference type="OrthoDB" id="5295860at2"/>
<evidence type="ECO:0000256" key="6">
    <source>
        <dbReference type="ARBA" id="ARBA00022982"/>
    </source>
</evidence>
<feature type="domain" description="Cytochrome c" evidence="11">
    <location>
        <begin position="37"/>
        <end position="122"/>
    </location>
</feature>
<dbReference type="STRING" id="34027.SAMN05421829_101237"/>
<keyword evidence="4 9" id="KW-0479">Metal-binding</keyword>
<comment type="PTM">
    <text evidence="8">Binds 2 heme c groups covalently per subunit.</text>
</comment>
<reference evidence="13" key="1">
    <citation type="submission" date="2017-01" db="EMBL/GenBank/DDBJ databases">
        <authorList>
            <person name="Varghese N."/>
            <person name="Submissions S."/>
        </authorList>
    </citation>
    <scope>NUCLEOTIDE SEQUENCE [LARGE SCALE GENOMIC DNA]</scope>
    <source>
        <strain evidence="13">ATCC 51758</strain>
    </source>
</reference>
<feature type="binding site" description="axial binding residue" evidence="9">
    <location>
        <position position="60"/>
    </location>
    <ligand>
        <name>heme c</name>
        <dbReference type="ChEBI" id="CHEBI:61717"/>
        <label>1</label>
    </ligand>
    <ligandPart>
        <name>Fe</name>
        <dbReference type="ChEBI" id="CHEBI:18248"/>
    </ligandPart>
</feature>
<dbReference type="InterPro" id="IPR050597">
    <property type="entry name" value="Cytochrome_c_Oxidase_Subunit"/>
</dbReference>
<sequence>MIRSRLALVAALLVGTGSGTAFAGNEAVMQLIGKAAADSATNAALVREGDAAAFFCKNCHGDKGIARYPEVPNLASQNPAYIVGQIDAFLSGKRRNEFMQGLMKVLGDREKAAIALFYASQPPTPAVAPPPPAATAGAGHYKRLCVSCHQADGHGTETFARIAGQQPTYLRLSLKRYLARSGERTNAEMSAAVGQLGEANVESVVQYLASLK</sequence>
<feature type="binding site" description="axial binding residue" evidence="9">
    <location>
        <position position="99"/>
    </location>
    <ligand>
        <name>heme c</name>
        <dbReference type="ChEBI" id="CHEBI:61717"/>
        <label>1</label>
    </ligand>
    <ligandPart>
        <name>Fe</name>
        <dbReference type="ChEBI" id="CHEBI:18248"/>
    </ligandPart>
</feature>
<evidence type="ECO:0000259" key="11">
    <source>
        <dbReference type="PROSITE" id="PS51007"/>
    </source>
</evidence>
<evidence type="ECO:0000256" key="7">
    <source>
        <dbReference type="ARBA" id="ARBA00023004"/>
    </source>
</evidence>
<keyword evidence="2" id="KW-0813">Transport</keyword>
<accession>A0A1N6NCV9</accession>
<feature type="binding site" description="covalent" evidence="8">
    <location>
        <position position="145"/>
    </location>
    <ligand>
        <name>heme c</name>
        <dbReference type="ChEBI" id="CHEBI:61717"/>
        <label>2</label>
    </ligand>
</feature>
<proteinExistence type="predicted"/>
<dbReference type="PANTHER" id="PTHR33751:SF9">
    <property type="entry name" value="CYTOCHROME C4"/>
    <property type="match status" value="1"/>
</dbReference>
<dbReference type="InterPro" id="IPR036909">
    <property type="entry name" value="Cyt_c-like_dom_sf"/>
</dbReference>
<name>A0A1N6NCV9_9RHOO</name>
<keyword evidence="7 9" id="KW-0408">Iron</keyword>
<dbReference type="GO" id="GO:0020037">
    <property type="term" value="F:heme binding"/>
    <property type="evidence" value="ECO:0007669"/>
    <property type="project" value="InterPro"/>
</dbReference>
<dbReference type="Pfam" id="PF13442">
    <property type="entry name" value="Cytochrome_CBB3"/>
    <property type="match status" value="1"/>
</dbReference>
<evidence type="ECO:0000256" key="1">
    <source>
        <dbReference type="ARBA" id="ARBA00004418"/>
    </source>
</evidence>
<dbReference type="PIRSF" id="PIRSF000005">
    <property type="entry name" value="Cytochrome_c4"/>
    <property type="match status" value="1"/>
</dbReference>
<feature type="binding site" description="axial binding residue" evidence="9">
    <location>
        <position position="189"/>
    </location>
    <ligand>
        <name>heme c</name>
        <dbReference type="ChEBI" id="CHEBI:61717"/>
        <label>2</label>
    </ligand>
    <ligandPart>
        <name>Fe</name>
        <dbReference type="ChEBI" id="CHEBI:18248"/>
    </ligandPart>
</feature>
<dbReference type="SUPFAM" id="SSF46626">
    <property type="entry name" value="Cytochrome c"/>
    <property type="match status" value="2"/>
</dbReference>
<gene>
    <name evidence="12" type="ORF">SAMN05421829_101237</name>
</gene>
<feature type="chain" id="PRO_5012703857" evidence="10">
    <location>
        <begin position="24"/>
        <end position="212"/>
    </location>
</feature>
<evidence type="ECO:0000256" key="2">
    <source>
        <dbReference type="ARBA" id="ARBA00022448"/>
    </source>
</evidence>
<feature type="domain" description="Cytochrome c" evidence="11">
    <location>
        <begin position="132"/>
        <end position="212"/>
    </location>
</feature>
<dbReference type="GO" id="GO:0009055">
    <property type="term" value="F:electron transfer activity"/>
    <property type="evidence" value="ECO:0007669"/>
    <property type="project" value="InterPro"/>
</dbReference>
<keyword evidence="3 8" id="KW-0349">Heme</keyword>
<keyword evidence="10" id="KW-0732">Signal</keyword>
<keyword evidence="6" id="KW-0249">Electron transport</keyword>
<keyword evidence="13" id="KW-1185">Reference proteome</keyword>
<feature type="binding site" description="covalent" evidence="8">
    <location>
        <position position="148"/>
    </location>
    <ligand>
        <name>heme c</name>
        <dbReference type="ChEBI" id="CHEBI:61717"/>
        <label>2</label>
    </ligand>
</feature>
<feature type="binding site" description="covalent" evidence="8">
    <location>
        <position position="59"/>
    </location>
    <ligand>
        <name>heme c</name>
        <dbReference type="ChEBI" id="CHEBI:61717"/>
        <label>1</label>
    </ligand>
</feature>
<evidence type="ECO:0000256" key="5">
    <source>
        <dbReference type="ARBA" id="ARBA00022764"/>
    </source>
</evidence>
<evidence type="ECO:0000313" key="12">
    <source>
        <dbReference type="EMBL" id="SIP89905.1"/>
    </source>
</evidence>
<dbReference type="PANTHER" id="PTHR33751">
    <property type="entry name" value="CBB3-TYPE CYTOCHROME C OXIDASE SUBUNIT FIXP"/>
    <property type="match status" value="1"/>
</dbReference>
<dbReference type="Gene3D" id="1.10.760.10">
    <property type="entry name" value="Cytochrome c-like domain"/>
    <property type="match status" value="2"/>
</dbReference>
<evidence type="ECO:0000313" key="13">
    <source>
        <dbReference type="Proteomes" id="UP000186819"/>
    </source>
</evidence>
<keyword evidence="5" id="KW-0574">Periplasm</keyword>
<feature type="signal peptide" evidence="10">
    <location>
        <begin position="1"/>
        <end position="23"/>
    </location>
</feature>
<evidence type="ECO:0000256" key="3">
    <source>
        <dbReference type="ARBA" id="ARBA00022617"/>
    </source>
</evidence>
<evidence type="ECO:0000256" key="4">
    <source>
        <dbReference type="ARBA" id="ARBA00022723"/>
    </source>
</evidence>
<feature type="binding site" description="covalent" evidence="8">
    <location>
        <position position="56"/>
    </location>
    <ligand>
        <name>heme c</name>
        <dbReference type="ChEBI" id="CHEBI:61717"/>
        <label>1</label>
    </ligand>
</feature>
<dbReference type="EMBL" id="FTMD01000001">
    <property type="protein sequence ID" value="SIP89905.1"/>
    <property type="molecule type" value="Genomic_DNA"/>
</dbReference>
<comment type="subcellular location">
    <subcellularLocation>
        <location evidence="1">Periplasm</location>
    </subcellularLocation>
</comment>
<organism evidence="12 13">
    <name type="scientific">Aromatoleum tolulyticum</name>
    <dbReference type="NCBI Taxonomy" id="34027"/>
    <lineage>
        <taxon>Bacteria</taxon>
        <taxon>Pseudomonadati</taxon>
        <taxon>Pseudomonadota</taxon>
        <taxon>Betaproteobacteria</taxon>
        <taxon>Rhodocyclales</taxon>
        <taxon>Rhodocyclaceae</taxon>
        <taxon>Aromatoleum</taxon>
    </lineage>
</organism>
<evidence type="ECO:0000256" key="10">
    <source>
        <dbReference type="SAM" id="SignalP"/>
    </source>
</evidence>
<feature type="binding site" description="axial binding residue" evidence="9">
    <location>
        <position position="149"/>
    </location>
    <ligand>
        <name>heme c</name>
        <dbReference type="ChEBI" id="CHEBI:61717"/>
        <label>2</label>
    </ligand>
    <ligandPart>
        <name>Fe</name>
        <dbReference type="ChEBI" id="CHEBI:18248"/>
    </ligandPart>
</feature>
<protein>
    <submittedName>
        <fullName evidence="12">Cytochrome c553</fullName>
    </submittedName>
</protein>